<evidence type="ECO:0000256" key="5">
    <source>
        <dbReference type="PROSITE-ProRule" id="PRU00192"/>
    </source>
</evidence>
<dbReference type="PROSITE" id="PS50002">
    <property type="entry name" value="SH3"/>
    <property type="match status" value="1"/>
</dbReference>
<feature type="region of interest" description="Disordered" evidence="6">
    <location>
        <begin position="146"/>
        <end position="165"/>
    </location>
</feature>
<dbReference type="InterPro" id="IPR001452">
    <property type="entry name" value="SH3_domain"/>
</dbReference>
<dbReference type="STRING" id="1344416.A0A139A135"/>
<feature type="region of interest" description="Disordered" evidence="6">
    <location>
        <begin position="257"/>
        <end position="323"/>
    </location>
</feature>
<evidence type="ECO:0000259" key="7">
    <source>
        <dbReference type="PROSITE" id="PS50002"/>
    </source>
</evidence>
<name>A0A139A135_GONPJ</name>
<feature type="compositionally biased region" description="Pro residues" evidence="6">
    <location>
        <begin position="597"/>
        <end position="606"/>
    </location>
</feature>
<organism evidence="9 10">
    <name type="scientific">Gonapodya prolifera (strain JEL478)</name>
    <name type="common">Monoblepharis prolifera</name>
    <dbReference type="NCBI Taxonomy" id="1344416"/>
    <lineage>
        <taxon>Eukaryota</taxon>
        <taxon>Fungi</taxon>
        <taxon>Fungi incertae sedis</taxon>
        <taxon>Chytridiomycota</taxon>
        <taxon>Chytridiomycota incertae sedis</taxon>
        <taxon>Monoblepharidomycetes</taxon>
        <taxon>Monoblepharidales</taxon>
        <taxon>Gonapodyaceae</taxon>
        <taxon>Gonapodya</taxon>
    </lineage>
</organism>
<evidence type="ECO:0000256" key="1">
    <source>
        <dbReference type="ARBA" id="ARBA00008649"/>
    </source>
</evidence>
<dbReference type="Pfam" id="PF14604">
    <property type="entry name" value="SH3_9"/>
    <property type="match status" value="1"/>
</dbReference>
<dbReference type="InterPro" id="IPR013083">
    <property type="entry name" value="Znf_RING/FYVE/PHD"/>
</dbReference>
<dbReference type="GO" id="GO:0008270">
    <property type="term" value="F:zinc ion binding"/>
    <property type="evidence" value="ECO:0007669"/>
    <property type="project" value="UniProtKB-KW"/>
</dbReference>
<dbReference type="SMART" id="SM00326">
    <property type="entry name" value="SH3"/>
    <property type="match status" value="2"/>
</dbReference>
<evidence type="ECO:0008006" key="11">
    <source>
        <dbReference type="Google" id="ProtNLM"/>
    </source>
</evidence>
<keyword evidence="4" id="KW-0862">Zinc</keyword>
<gene>
    <name evidence="9" type="ORF">M427DRAFT_63002</name>
</gene>
<feature type="region of interest" description="Disordered" evidence="6">
    <location>
        <begin position="672"/>
        <end position="700"/>
    </location>
</feature>
<dbReference type="OrthoDB" id="1711136at2759"/>
<keyword evidence="3" id="KW-0832">Ubl conjugation</keyword>
<feature type="compositionally biased region" description="Low complexity" evidence="6">
    <location>
        <begin position="607"/>
        <end position="617"/>
    </location>
</feature>
<accession>A0A139A135</accession>
<keyword evidence="2 5" id="KW-0728">SH3 domain</keyword>
<feature type="region of interest" description="Disordered" evidence="6">
    <location>
        <begin position="594"/>
        <end position="620"/>
    </location>
</feature>
<evidence type="ECO:0000256" key="4">
    <source>
        <dbReference type="PROSITE-ProRule" id="PRU00175"/>
    </source>
</evidence>
<proteinExistence type="inferred from homology"/>
<dbReference type="Pfam" id="PF13920">
    <property type="entry name" value="zf-C3HC4_3"/>
    <property type="match status" value="1"/>
</dbReference>
<keyword evidence="4" id="KW-0863">Zinc-finger</keyword>
<dbReference type="GO" id="GO:0061630">
    <property type="term" value="F:ubiquitin protein ligase activity"/>
    <property type="evidence" value="ECO:0007669"/>
    <property type="project" value="UniProtKB-EC"/>
</dbReference>
<evidence type="ECO:0000313" key="10">
    <source>
        <dbReference type="Proteomes" id="UP000070544"/>
    </source>
</evidence>
<evidence type="ECO:0000259" key="8">
    <source>
        <dbReference type="PROSITE" id="PS50089"/>
    </source>
</evidence>
<comment type="similarity">
    <text evidence="1">Belongs to the SH3RF family.</text>
</comment>
<dbReference type="EMBL" id="KQ965838">
    <property type="protein sequence ID" value="KXS10063.1"/>
    <property type="molecule type" value="Genomic_DNA"/>
</dbReference>
<dbReference type="SUPFAM" id="SSF57850">
    <property type="entry name" value="RING/U-box"/>
    <property type="match status" value="1"/>
</dbReference>
<dbReference type="PANTHER" id="PTHR22996:SF0">
    <property type="entry name" value="RE60872P-RELATED"/>
    <property type="match status" value="1"/>
</dbReference>
<dbReference type="GO" id="GO:0016567">
    <property type="term" value="P:protein ubiquitination"/>
    <property type="evidence" value="ECO:0007669"/>
    <property type="project" value="TreeGrafter"/>
</dbReference>
<dbReference type="InterPro" id="IPR045194">
    <property type="entry name" value="MGRN1/RNF157-like"/>
</dbReference>
<feature type="compositionally biased region" description="Low complexity" evidence="6">
    <location>
        <begin position="257"/>
        <end position="273"/>
    </location>
</feature>
<dbReference type="SMART" id="SM00184">
    <property type="entry name" value="RING"/>
    <property type="match status" value="1"/>
</dbReference>
<dbReference type="AlphaFoldDB" id="A0A139A135"/>
<evidence type="ECO:0000256" key="2">
    <source>
        <dbReference type="ARBA" id="ARBA00022443"/>
    </source>
</evidence>
<feature type="domain" description="RING-type" evidence="8">
    <location>
        <begin position="731"/>
        <end position="770"/>
    </location>
</feature>
<dbReference type="Gene3D" id="3.30.40.10">
    <property type="entry name" value="Zinc/RING finger domain, C3HC4 (zinc finger)"/>
    <property type="match status" value="1"/>
</dbReference>
<dbReference type="PANTHER" id="PTHR22996">
    <property type="entry name" value="MAHOGUNIN"/>
    <property type="match status" value="1"/>
</dbReference>
<feature type="region of interest" description="Disordered" evidence="6">
    <location>
        <begin position="170"/>
        <end position="219"/>
    </location>
</feature>
<reference evidence="9 10" key="1">
    <citation type="journal article" date="2015" name="Genome Biol. Evol.">
        <title>Phylogenomic analyses indicate that early fungi evolved digesting cell walls of algal ancestors of land plants.</title>
        <authorList>
            <person name="Chang Y."/>
            <person name="Wang S."/>
            <person name="Sekimoto S."/>
            <person name="Aerts A.L."/>
            <person name="Choi C."/>
            <person name="Clum A."/>
            <person name="LaButti K.M."/>
            <person name="Lindquist E.A."/>
            <person name="Yee Ngan C."/>
            <person name="Ohm R.A."/>
            <person name="Salamov A.A."/>
            <person name="Grigoriev I.V."/>
            <person name="Spatafora J.W."/>
            <person name="Berbee M.L."/>
        </authorList>
    </citation>
    <scope>NUCLEOTIDE SEQUENCE [LARGE SCALE GENOMIC DNA]</scope>
    <source>
        <strain evidence="9 10">JEL478</strain>
    </source>
</reference>
<dbReference type="InterPro" id="IPR036028">
    <property type="entry name" value="SH3-like_dom_sf"/>
</dbReference>
<dbReference type="PROSITE" id="PS50089">
    <property type="entry name" value="ZF_RING_2"/>
    <property type="match status" value="1"/>
</dbReference>
<feature type="compositionally biased region" description="Polar residues" evidence="6">
    <location>
        <begin position="510"/>
        <end position="539"/>
    </location>
</feature>
<evidence type="ECO:0000313" key="9">
    <source>
        <dbReference type="EMBL" id="KXS10063.1"/>
    </source>
</evidence>
<evidence type="ECO:0000256" key="6">
    <source>
        <dbReference type="SAM" id="MobiDB-lite"/>
    </source>
</evidence>
<keyword evidence="10" id="KW-1185">Reference proteome</keyword>
<feature type="domain" description="SH3" evidence="7">
    <location>
        <begin position="2"/>
        <end position="74"/>
    </location>
</feature>
<evidence type="ECO:0000256" key="3">
    <source>
        <dbReference type="ARBA" id="ARBA00022843"/>
    </source>
</evidence>
<sequence length="782" mass="84131">MEFVGAARAQYPFEPENPEEVRLGPGDVVLILDKGIENSGWWKVKVVFRKTIVAPDSGNGFGLAPKTYLKEFGLPVSLAVALFQYSSVAPEELSFSVGDRFNIMYKPSKDPHWWIGVENRPGVSSRWGLLPASYLKEQLLPVPSNSLPAASPTLPTRSPTLRRTPHIPVRHDSKVHSSGGAGQPLDPLRPSSLNAGGTYDRNGHYGTRRADVGLTPNGPVGPLGTSLYPSIEDLINSAPDPLYDVVGPNAALGASQMATSTASTPTSPAMQPSPVIPGLQYPPNSSMPGDEPPPVPPKSDTLNALGPQQLDGSAPGPSRVPSPVINLTIAPTEDPVNNTPSLVPNATPGTFPQPHVPNTAPMYPLPAVPHTIQNGPFPIRAWQDRTRTHVVPGTFVKVAPSNTSNPYSPPNVHIMMQTGTEVAVLLDSLCEEDQEYVRTIHIRPVNFPITSPIGTMVPAPDHIHSLTIGQHTIERPRTFPLPQPLPRPLGASSPNLGPTTTPPPPPSDRPGSSQAGSLSITRPESQTQNTQPASTSSSARPDPRSDAIEQVVRIGYPREEVLSAVEGLESGVGEGSQWGEGRLTVRGLIEAIMSPRSAPPTNPPSPSQASADSATDSNLAQSRQNLDAVIAEVAVITDQLPSKVRIEAEKLAPNGSVALSVEVLLEAVEREIEQERERERGRELERQREREMERERERERELEREREAAAAAAAAAALVPPPPPDEQAKECIVCFDQPKEAVLVPCGHIGMCMACAEQLKRQGKRCPICRQNIERVIKAWIT</sequence>
<dbReference type="SUPFAM" id="SSF50044">
    <property type="entry name" value="SH3-domain"/>
    <property type="match status" value="2"/>
</dbReference>
<dbReference type="CDD" id="cd23129">
    <property type="entry name" value="RING-HC_XBAT35-like"/>
    <property type="match status" value="1"/>
</dbReference>
<dbReference type="InterPro" id="IPR001841">
    <property type="entry name" value="Znf_RING"/>
</dbReference>
<protein>
    <recommendedName>
        <fullName evidence="11">RING-type domain-containing protein</fullName>
    </recommendedName>
</protein>
<dbReference type="Gene3D" id="2.30.30.700">
    <property type="entry name" value="SLA1 homology domain 1"/>
    <property type="match status" value="1"/>
</dbReference>
<dbReference type="Gene3D" id="2.30.30.40">
    <property type="entry name" value="SH3 Domains"/>
    <property type="match status" value="2"/>
</dbReference>
<keyword evidence="4" id="KW-0479">Metal-binding</keyword>
<dbReference type="Proteomes" id="UP000070544">
    <property type="component" value="Unassembled WGS sequence"/>
</dbReference>
<feature type="region of interest" description="Disordered" evidence="6">
    <location>
        <begin position="476"/>
        <end position="545"/>
    </location>
</feature>
<dbReference type="Pfam" id="PF00018">
    <property type="entry name" value="SH3_1"/>
    <property type="match status" value="1"/>
</dbReference>
<feature type="compositionally biased region" description="Low complexity" evidence="6">
    <location>
        <begin position="148"/>
        <end position="162"/>
    </location>
</feature>